<proteinExistence type="predicted"/>
<gene>
    <name evidence="2" type="ORF">CG710_012920</name>
</gene>
<keyword evidence="3" id="KW-1185">Reference proteome</keyword>
<evidence type="ECO:0000256" key="1">
    <source>
        <dbReference type="SAM" id="MobiDB-lite"/>
    </source>
</evidence>
<accession>A0A371JDS2</accession>
<comment type="caution">
    <text evidence="2">The sequence shown here is derived from an EMBL/GenBank/DDBJ whole genome shotgun (WGS) entry which is preliminary data.</text>
</comment>
<evidence type="ECO:0000313" key="3">
    <source>
        <dbReference type="Proteomes" id="UP000216411"/>
    </source>
</evidence>
<evidence type="ECO:0000313" key="2">
    <source>
        <dbReference type="EMBL" id="RDY30797.1"/>
    </source>
</evidence>
<feature type="compositionally biased region" description="Polar residues" evidence="1">
    <location>
        <begin position="118"/>
        <end position="135"/>
    </location>
</feature>
<feature type="region of interest" description="Disordered" evidence="1">
    <location>
        <begin position="118"/>
        <end position="147"/>
    </location>
</feature>
<organism evidence="2 3">
    <name type="scientific">Lachnotalea glycerini</name>
    <dbReference type="NCBI Taxonomy" id="1763509"/>
    <lineage>
        <taxon>Bacteria</taxon>
        <taxon>Bacillati</taxon>
        <taxon>Bacillota</taxon>
        <taxon>Clostridia</taxon>
        <taxon>Lachnospirales</taxon>
        <taxon>Lachnospiraceae</taxon>
        <taxon>Lachnotalea</taxon>
    </lineage>
</organism>
<name>A0A371JDS2_9FIRM</name>
<sequence length="147" mass="16905">MPWITGAISANRKWAVSSGDMLDFDINCPPFRDKEMINEKQMPYHSEIMWEAVGKNSRVSWQAGTCRNPKWLKKGYLCKMEKIFEKGIGIKKQGKKIKWRCRCMFKDSKPQDFLLLKQTNPSIKSGDSNGKTLTKLSDGKGMQEIQP</sequence>
<dbReference type="Proteomes" id="UP000216411">
    <property type="component" value="Unassembled WGS sequence"/>
</dbReference>
<dbReference type="EMBL" id="NOKA02000028">
    <property type="protein sequence ID" value="RDY30797.1"/>
    <property type="molecule type" value="Genomic_DNA"/>
</dbReference>
<reference evidence="2 3" key="1">
    <citation type="journal article" date="2017" name="Genome Announc.">
        <title>Draft Genome Sequence of a Sporulating and Motile Strain of Lachnotalea glycerini Isolated from Water in Quebec City, Canada.</title>
        <authorList>
            <person name="Maheux A.F."/>
            <person name="Boudreau D.K."/>
            <person name="Berube E."/>
            <person name="Boissinot M."/>
            <person name="Raymond F."/>
            <person name="Brodeur S."/>
            <person name="Corbeil J."/>
            <person name="Isabel S."/>
            <person name="Omar R.F."/>
            <person name="Bergeron M.G."/>
        </authorList>
    </citation>
    <scope>NUCLEOTIDE SEQUENCE [LARGE SCALE GENOMIC DNA]</scope>
    <source>
        <strain evidence="2 3">CCRI-19302</strain>
    </source>
</reference>
<dbReference type="RefSeq" id="WP_094378050.1">
    <property type="nucleotide sequence ID" value="NZ_NOKA02000028.1"/>
</dbReference>
<dbReference type="AlphaFoldDB" id="A0A371JDS2"/>
<protein>
    <submittedName>
        <fullName evidence="2">Uncharacterized protein</fullName>
    </submittedName>
</protein>